<keyword evidence="2" id="KW-1185">Reference proteome</keyword>
<dbReference type="EMBL" id="JAUSXV010000001">
    <property type="protein sequence ID" value="MDQ0648604.1"/>
    <property type="molecule type" value="Genomic_DNA"/>
</dbReference>
<gene>
    <name evidence="1" type="ORF">QFZ53_002800</name>
</gene>
<proteinExistence type="predicted"/>
<name>A0AAW8F0N6_9MICO</name>
<reference evidence="1 2" key="1">
    <citation type="submission" date="2023-07" db="EMBL/GenBank/DDBJ databases">
        <title>Comparative genomics of wheat-associated soil bacteria to identify genetic determinants of phenazine resistance.</title>
        <authorList>
            <person name="Mouncey N."/>
        </authorList>
    </citation>
    <scope>NUCLEOTIDE SEQUENCE [LARGE SCALE GENOMIC DNA]</scope>
    <source>
        <strain evidence="1 2">W4I9-1</strain>
    </source>
</reference>
<evidence type="ECO:0000313" key="2">
    <source>
        <dbReference type="Proteomes" id="UP001244427"/>
    </source>
</evidence>
<organism evidence="1 2">
    <name type="scientific">Microbacterium natoriense</name>
    <dbReference type="NCBI Taxonomy" id="284570"/>
    <lineage>
        <taxon>Bacteria</taxon>
        <taxon>Bacillati</taxon>
        <taxon>Actinomycetota</taxon>
        <taxon>Actinomycetes</taxon>
        <taxon>Micrococcales</taxon>
        <taxon>Microbacteriaceae</taxon>
        <taxon>Microbacterium</taxon>
    </lineage>
</organism>
<accession>A0AAW8F0N6</accession>
<dbReference type="Proteomes" id="UP001244427">
    <property type="component" value="Unassembled WGS sequence"/>
</dbReference>
<protein>
    <recommendedName>
        <fullName evidence="3">SAV-6107-like HEPN domain-containing protein</fullName>
    </recommendedName>
</protein>
<evidence type="ECO:0008006" key="3">
    <source>
        <dbReference type="Google" id="ProtNLM"/>
    </source>
</evidence>
<dbReference type="AlphaFoldDB" id="A0AAW8F0N6"/>
<sequence length="168" mass="18421">MAAPRTTRKLRRPKPVNYGTRRALRFGEAEEAAVAAMRAALAKSRRVDPSQVSFSEAHRLLLIDAERAARLLAGQPEAWTSARTVEVPMELWDGLSECRNRLSHSQGSLYVILRKLNFNEGATPEDVRAAFAAVQSSKAAVERMEAALVEMLGTLEAEADAEADDEVS</sequence>
<comment type="caution">
    <text evidence="1">The sequence shown here is derived from an EMBL/GenBank/DDBJ whole genome shotgun (WGS) entry which is preliminary data.</text>
</comment>
<evidence type="ECO:0000313" key="1">
    <source>
        <dbReference type="EMBL" id="MDQ0648604.1"/>
    </source>
</evidence>
<dbReference type="RefSeq" id="WP_307297426.1">
    <property type="nucleotide sequence ID" value="NZ_JAUSXV010000001.1"/>
</dbReference>